<dbReference type="InterPro" id="IPR001910">
    <property type="entry name" value="Inosine/uridine_hydrolase_dom"/>
</dbReference>
<dbReference type="Gene3D" id="3.90.245.10">
    <property type="entry name" value="Ribonucleoside hydrolase-like"/>
    <property type="match status" value="1"/>
</dbReference>
<gene>
    <name evidence="4" type="primary">rihB</name>
    <name evidence="4" type="ORF">CLPU_11c00350</name>
</gene>
<name>A0A0L0W8T9_GOTPU</name>
<dbReference type="GO" id="GO:0008477">
    <property type="term" value="F:purine nucleosidase activity"/>
    <property type="evidence" value="ECO:0007669"/>
    <property type="project" value="TreeGrafter"/>
</dbReference>
<dbReference type="CDD" id="cd02651">
    <property type="entry name" value="nuc_hydro_IU_UC_XIUA"/>
    <property type="match status" value="1"/>
</dbReference>
<dbReference type="EMBL" id="LGSS01000011">
    <property type="protein sequence ID" value="KNF07866.1"/>
    <property type="molecule type" value="Genomic_DNA"/>
</dbReference>
<dbReference type="PANTHER" id="PTHR12304">
    <property type="entry name" value="INOSINE-URIDINE PREFERRING NUCLEOSIDE HYDROLASE"/>
    <property type="match status" value="1"/>
</dbReference>
<keyword evidence="5" id="KW-1185">Reference proteome</keyword>
<dbReference type="Proteomes" id="UP000037267">
    <property type="component" value="Unassembled WGS sequence"/>
</dbReference>
<dbReference type="PATRIC" id="fig|1503.3.peg.195"/>
<dbReference type="PANTHER" id="PTHR12304:SF4">
    <property type="entry name" value="URIDINE NUCLEOSIDASE"/>
    <property type="match status" value="1"/>
</dbReference>
<keyword evidence="1 4" id="KW-0378">Hydrolase</keyword>
<dbReference type="GO" id="GO:0005829">
    <property type="term" value="C:cytosol"/>
    <property type="evidence" value="ECO:0007669"/>
    <property type="project" value="TreeGrafter"/>
</dbReference>
<dbReference type="RefSeq" id="WP_200898574.1">
    <property type="nucleotide sequence ID" value="NZ_LGSS01000011.1"/>
</dbReference>
<dbReference type="STRING" id="1503.CLPU_11c00350"/>
<dbReference type="InterPro" id="IPR023186">
    <property type="entry name" value="IUNH"/>
</dbReference>
<protein>
    <submittedName>
        <fullName evidence="4">Pyrimidine-specific ribonucleoside hydrolase RihB</fullName>
    </submittedName>
</protein>
<feature type="domain" description="Inosine/uridine-preferring nucleoside hydrolase" evidence="3">
    <location>
        <begin position="6"/>
        <end position="300"/>
    </location>
</feature>
<organism evidence="4 5">
    <name type="scientific">Gottschalkia purinilytica</name>
    <name type="common">Clostridium purinilyticum</name>
    <dbReference type="NCBI Taxonomy" id="1503"/>
    <lineage>
        <taxon>Bacteria</taxon>
        <taxon>Bacillati</taxon>
        <taxon>Bacillota</taxon>
        <taxon>Tissierellia</taxon>
        <taxon>Tissierellales</taxon>
        <taxon>Gottschalkiaceae</taxon>
        <taxon>Gottschalkia</taxon>
    </lineage>
</organism>
<dbReference type="AlphaFoldDB" id="A0A0L0W8T9"/>
<evidence type="ECO:0000313" key="4">
    <source>
        <dbReference type="EMBL" id="KNF07866.1"/>
    </source>
</evidence>
<dbReference type="InterPro" id="IPR036452">
    <property type="entry name" value="Ribo_hydro-like"/>
</dbReference>
<evidence type="ECO:0000256" key="2">
    <source>
        <dbReference type="ARBA" id="ARBA00023295"/>
    </source>
</evidence>
<comment type="caution">
    <text evidence="4">The sequence shown here is derived from an EMBL/GenBank/DDBJ whole genome shotgun (WGS) entry which is preliminary data.</text>
</comment>
<dbReference type="Pfam" id="PF01156">
    <property type="entry name" value="IU_nuc_hydro"/>
    <property type="match status" value="1"/>
</dbReference>
<dbReference type="SUPFAM" id="SSF53590">
    <property type="entry name" value="Nucleoside hydrolase"/>
    <property type="match status" value="1"/>
</dbReference>
<sequence length="309" mass="34193">MSMKKVIIDVDTGIDDAMAIMLAIKSKKLDVMGITTVAGNTSIDYSTKNTLRVLKTIGREDIQVYRGCSQPLIRDTCFCEEVHGNNGLAGALEDLEVEYKHKQHGVDYIIDEVMRNKGEITLVLLAPMTNVAMALRKEPEIAKYIKEIVTMGGVTTALGNESLVSEFNIYADPESAKIVFNSGVPIKMVGLDVTRKTLLMEEQLKSIEGDEKVTSLVKEIGKYYIDMYSGNNEIKCCALHDPLAVGVAIDESLVKTKKLFVDVETKSEHCDGQTICDFFGRSGREPNVEVCLEVDSNRFVSMFLDVIQS</sequence>
<dbReference type="GO" id="GO:0006152">
    <property type="term" value="P:purine nucleoside catabolic process"/>
    <property type="evidence" value="ECO:0007669"/>
    <property type="project" value="TreeGrafter"/>
</dbReference>
<keyword evidence="2" id="KW-0326">Glycosidase</keyword>
<reference evidence="5" key="1">
    <citation type="submission" date="2015-07" db="EMBL/GenBank/DDBJ databases">
        <title>Draft genome sequence of the purine-degrading Gottschalkia purinilyticum DSM 1384 (formerly Clostridium purinilyticum).</title>
        <authorList>
            <person name="Poehlein A."/>
            <person name="Schiel-Bengelsdorf B."/>
            <person name="Bengelsdorf F.R."/>
            <person name="Daniel R."/>
            <person name="Duerre P."/>
        </authorList>
    </citation>
    <scope>NUCLEOTIDE SEQUENCE [LARGE SCALE GENOMIC DNA]</scope>
    <source>
        <strain evidence="5">DSM 1384</strain>
    </source>
</reference>
<evidence type="ECO:0000259" key="3">
    <source>
        <dbReference type="Pfam" id="PF01156"/>
    </source>
</evidence>
<accession>A0A0L0W8T9</accession>
<evidence type="ECO:0000256" key="1">
    <source>
        <dbReference type="ARBA" id="ARBA00022801"/>
    </source>
</evidence>
<evidence type="ECO:0000313" key="5">
    <source>
        <dbReference type="Proteomes" id="UP000037267"/>
    </source>
</evidence>
<proteinExistence type="predicted"/>